<dbReference type="GO" id="GO:0006302">
    <property type="term" value="P:double-strand break repair"/>
    <property type="evidence" value="ECO:0007669"/>
    <property type="project" value="InterPro"/>
</dbReference>
<dbReference type="EMBL" id="FNYK01000026">
    <property type="protein sequence ID" value="SEI82349.1"/>
    <property type="molecule type" value="Genomic_DNA"/>
</dbReference>
<evidence type="ECO:0000256" key="4">
    <source>
        <dbReference type="SAM" id="Coils"/>
    </source>
</evidence>
<dbReference type="Proteomes" id="UP000183028">
    <property type="component" value="Unassembled WGS sequence"/>
</dbReference>
<feature type="coiled-coil region" evidence="4">
    <location>
        <begin position="257"/>
        <end position="284"/>
    </location>
</feature>
<accession>A0A1H6TQJ8</accession>
<protein>
    <recommendedName>
        <fullName evidence="3">Nuclease SbcCD subunit C</fullName>
    </recommendedName>
</protein>
<organism evidence="6 7">
    <name type="scientific">Sharpea azabuensis</name>
    <dbReference type="NCBI Taxonomy" id="322505"/>
    <lineage>
        <taxon>Bacteria</taxon>
        <taxon>Bacillati</taxon>
        <taxon>Bacillota</taxon>
        <taxon>Erysipelotrichia</taxon>
        <taxon>Erysipelotrichales</taxon>
        <taxon>Coprobacillaceae</taxon>
        <taxon>Sharpea</taxon>
    </lineage>
</organism>
<dbReference type="InterPro" id="IPR027417">
    <property type="entry name" value="P-loop_NTPase"/>
</dbReference>
<dbReference type="PANTHER" id="PTHR32114">
    <property type="entry name" value="ABC TRANSPORTER ABCH.3"/>
    <property type="match status" value="1"/>
</dbReference>
<feature type="coiled-coil region" evidence="4">
    <location>
        <begin position="549"/>
        <end position="576"/>
    </location>
</feature>
<dbReference type="RefSeq" id="WP_074732142.1">
    <property type="nucleotide sequence ID" value="NZ_FNYK01000026.1"/>
</dbReference>
<evidence type="ECO:0000256" key="1">
    <source>
        <dbReference type="ARBA" id="ARBA00006930"/>
    </source>
</evidence>
<proteinExistence type="inferred from homology"/>
<dbReference type="Pfam" id="PF13476">
    <property type="entry name" value="AAA_23"/>
    <property type="match status" value="1"/>
</dbReference>
<reference evidence="7" key="1">
    <citation type="submission" date="2016-10" db="EMBL/GenBank/DDBJ databases">
        <authorList>
            <person name="Varghese N."/>
        </authorList>
    </citation>
    <scope>NUCLEOTIDE SEQUENCE [LARGE SCALE GENOMIC DNA]</scope>
    <source>
        <strain evidence="7">DSM 20406</strain>
    </source>
</reference>
<dbReference type="PANTHER" id="PTHR32114:SF2">
    <property type="entry name" value="ABC TRANSPORTER ABCH.3"/>
    <property type="match status" value="1"/>
</dbReference>
<feature type="coiled-coil region" evidence="4">
    <location>
        <begin position="314"/>
        <end position="413"/>
    </location>
</feature>
<evidence type="ECO:0000256" key="2">
    <source>
        <dbReference type="ARBA" id="ARBA00011322"/>
    </source>
</evidence>
<feature type="domain" description="Rad50/SbcC-type AAA" evidence="5">
    <location>
        <begin position="5"/>
        <end position="200"/>
    </location>
</feature>
<dbReference type="GO" id="GO:0016887">
    <property type="term" value="F:ATP hydrolysis activity"/>
    <property type="evidence" value="ECO:0007669"/>
    <property type="project" value="InterPro"/>
</dbReference>
<dbReference type="InterPro" id="IPR038729">
    <property type="entry name" value="Rad50/SbcC_AAA"/>
</dbReference>
<keyword evidence="6" id="KW-0378">Hydrolase</keyword>
<dbReference type="Pfam" id="PF13558">
    <property type="entry name" value="SbcC_Walker_B"/>
    <property type="match status" value="1"/>
</dbReference>
<dbReference type="STRING" id="322505.SAMN04487836_10673"/>
<keyword evidence="6" id="KW-0269">Exonuclease</keyword>
<evidence type="ECO:0000313" key="6">
    <source>
        <dbReference type="EMBL" id="SEI82349.1"/>
    </source>
</evidence>
<comment type="subunit">
    <text evidence="2">Heterodimer of SbcC and SbcD.</text>
</comment>
<feature type="coiled-coil region" evidence="4">
    <location>
        <begin position="167"/>
        <end position="194"/>
    </location>
</feature>
<comment type="similarity">
    <text evidence="1">Belongs to the SMC family. SbcC subfamily.</text>
</comment>
<dbReference type="AlphaFoldDB" id="A0A1H6TQJ8"/>
<dbReference type="GO" id="GO:0004527">
    <property type="term" value="F:exonuclease activity"/>
    <property type="evidence" value="ECO:0007669"/>
    <property type="project" value="UniProtKB-KW"/>
</dbReference>
<keyword evidence="7" id="KW-1185">Reference proteome</keyword>
<dbReference type="eggNOG" id="COG0419">
    <property type="taxonomic scope" value="Bacteria"/>
</dbReference>
<dbReference type="SUPFAM" id="SSF52540">
    <property type="entry name" value="P-loop containing nucleoside triphosphate hydrolases"/>
    <property type="match status" value="2"/>
</dbReference>
<keyword evidence="4" id="KW-0175">Coiled coil</keyword>
<keyword evidence="6" id="KW-0540">Nuclease</keyword>
<evidence type="ECO:0000313" key="7">
    <source>
        <dbReference type="Proteomes" id="UP000183028"/>
    </source>
</evidence>
<name>A0A1H6TQJ8_9FIRM</name>
<feature type="coiled-coil region" evidence="4">
    <location>
        <begin position="749"/>
        <end position="805"/>
    </location>
</feature>
<evidence type="ECO:0000259" key="5">
    <source>
        <dbReference type="Pfam" id="PF13476"/>
    </source>
</evidence>
<sequence>MKPLKLEMQAFSTYLERTVVDFERLNQAGLYLISGDTGAGKTTLFDAICFALYGEASGSNRSSDVFRSEYAPNDIPTIVELTFMVGGHDYFVHREMAYYSSGKPKPSNDYLMVEDKLTKGKKEVTHAIKELLGVDATQFKQIVMLAQGEFSRLLYASSNDRVKIFRNIFHTKNLQELEDKLKNKDRELEGAVSKKKTELDTLLASLSFNTQEAYNSESLTLIKEHLDKMLDELSKQGEQREKQAISYKEKQDHYFSLKQDNERIDQLEKLKKEQAELLEHQQDIISKSTTISHINKALEILPMEKECQSLSDNVEKLSIEEKMLKATKAQLNEDEKQYQTRLIMQDELKKQSEQLHDTLIQAKRAMNMLEALKESQDAILLHTKSIKQLEEDYQVLEEDIAQKEKRIARDNKSVAELPDFIVALHQNEEQVNQYNDRKNKIHELADLFDHYNNKVENYYEAHQLYLKTLTSYSELEAYLNKQYALRMQANYGVIAASLKEGEPCPVCGAIHHPHLAKRVDDVLSDEKLAALEKKVTSSKRDVDLKFDEANEKKNAILLTKQEIKRLKDELKIAEELDKDVFIRLLSDITQKKDEAGKSYQESYTHIEYLKKLSSSVAMSQKVLDSSKAKLLAMEKKILSLKSAIEVAKTSIATIKQQYPDIESYSKEHLITLEADYAQIQQDIKAITTMGEKLKRDQAIYETKQQTNSINLKAAKEKYDIKKQAFDQSLNERFDSYENYQISKNQQNLLEKMKQEVDDYHMHLKTIQKQLEDNEKLVKGKKKVDLSALEQELHEQELSNKDMDERYYALKNSYESANNIYKKMIKIEKDNARLLKDYQLYHNLMIATTGKNNANKISFERFVLASYFENIISFANIELSMLTSGRYEFKRRQEAKGNGGQGLDLEILDYESGTYRDVKSLSGGESFKASLALALGLSTMIQNYTGGIELNTLFIDEGFGTLDDESLSQAIDVLMKLRETDKVIGIISHVGELKNRIESGIIVRKGERGSQLTVTA</sequence>
<dbReference type="OrthoDB" id="9795626at2"/>
<dbReference type="Gene3D" id="3.40.50.300">
    <property type="entry name" value="P-loop containing nucleotide triphosphate hydrolases"/>
    <property type="match status" value="2"/>
</dbReference>
<gene>
    <name evidence="6" type="ORF">SAMN04487834_102624</name>
</gene>
<evidence type="ECO:0000256" key="3">
    <source>
        <dbReference type="ARBA" id="ARBA00013368"/>
    </source>
</evidence>